<evidence type="ECO:0000313" key="1">
    <source>
        <dbReference type="EMBL" id="THV04985.1"/>
    </source>
</evidence>
<name>A0A4S8MPX8_DENBC</name>
<protein>
    <submittedName>
        <fullName evidence="1">Uncharacterized protein</fullName>
    </submittedName>
</protein>
<feature type="non-terminal residue" evidence="1">
    <location>
        <position position="1"/>
    </location>
</feature>
<dbReference type="EMBL" id="ML179052">
    <property type="protein sequence ID" value="THV04985.1"/>
    <property type="molecule type" value="Genomic_DNA"/>
</dbReference>
<sequence length="106" mass="12189">SDIPDIRKNISDAQDILKAYDKEIRHLEYTIAVVRSMAGHLTERIEETSFLLSPVRRLPDEILAEIFKNTMPRGSVFSCTRQPSPSFLAVCLRWRTIALFTPGIWQ</sequence>
<keyword evidence="2" id="KW-1185">Reference proteome</keyword>
<dbReference type="Gene3D" id="1.20.1280.50">
    <property type="match status" value="1"/>
</dbReference>
<dbReference type="OrthoDB" id="3269400at2759"/>
<reference evidence="1 2" key="1">
    <citation type="journal article" date="2019" name="Nat. Ecol. Evol.">
        <title>Megaphylogeny resolves global patterns of mushroom evolution.</title>
        <authorList>
            <person name="Varga T."/>
            <person name="Krizsan K."/>
            <person name="Foldi C."/>
            <person name="Dima B."/>
            <person name="Sanchez-Garcia M."/>
            <person name="Sanchez-Ramirez S."/>
            <person name="Szollosi G.J."/>
            <person name="Szarkandi J.G."/>
            <person name="Papp V."/>
            <person name="Albert L."/>
            <person name="Andreopoulos W."/>
            <person name="Angelini C."/>
            <person name="Antonin V."/>
            <person name="Barry K.W."/>
            <person name="Bougher N.L."/>
            <person name="Buchanan P."/>
            <person name="Buyck B."/>
            <person name="Bense V."/>
            <person name="Catcheside P."/>
            <person name="Chovatia M."/>
            <person name="Cooper J."/>
            <person name="Damon W."/>
            <person name="Desjardin D."/>
            <person name="Finy P."/>
            <person name="Geml J."/>
            <person name="Haridas S."/>
            <person name="Hughes K."/>
            <person name="Justo A."/>
            <person name="Karasinski D."/>
            <person name="Kautmanova I."/>
            <person name="Kiss B."/>
            <person name="Kocsube S."/>
            <person name="Kotiranta H."/>
            <person name="LaButti K.M."/>
            <person name="Lechner B.E."/>
            <person name="Liimatainen K."/>
            <person name="Lipzen A."/>
            <person name="Lukacs Z."/>
            <person name="Mihaltcheva S."/>
            <person name="Morgado L.N."/>
            <person name="Niskanen T."/>
            <person name="Noordeloos M.E."/>
            <person name="Ohm R.A."/>
            <person name="Ortiz-Santana B."/>
            <person name="Ovrebo C."/>
            <person name="Racz N."/>
            <person name="Riley R."/>
            <person name="Savchenko A."/>
            <person name="Shiryaev A."/>
            <person name="Soop K."/>
            <person name="Spirin V."/>
            <person name="Szebenyi C."/>
            <person name="Tomsovsky M."/>
            <person name="Tulloss R.E."/>
            <person name="Uehling J."/>
            <person name="Grigoriev I.V."/>
            <person name="Vagvolgyi C."/>
            <person name="Papp T."/>
            <person name="Martin F.M."/>
            <person name="Miettinen O."/>
            <person name="Hibbett D.S."/>
            <person name="Nagy L.G."/>
        </authorList>
    </citation>
    <scope>NUCLEOTIDE SEQUENCE [LARGE SCALE GENOMIC DNA]</scope>
    <source>
        <strain evidence="1 2">CBS 962.96</strain>
    </source>
</reference>
<accession>A0A4S8MPX8</accession>
<proteinExistence type="predicted"/>
<evidence type="ECO:0000313" key="2">
    <source>
        <dbReference type="Proteomes" id="UP000297245"/>
    </source>
</evidence>
<feature type="non-terminal residue" evidence="1">
    <location>
        <position position="106"/>
    </location>
</feature>
<organism evidence="1 2">
    <name type="scientific">Dendrothele bispora (strain CBS 962.96)</name>
    <dbReference type="NCBI Taxonomy" id="1314807"/>
    <lineage>
        <taxon>Eukaryota</taxon>
        <taxon>Fungi</taxon>
        <taxon>Dikarya</taxon>
        <taxon>Basidiomycota</taxon>
        <taxon>Agaricomycotina</taxon>
        <taxon>Agaricomycetes</taxon>
        <taxon>Agaricomycetidae</taxon>
        <taxon>Agaricales</taxon>
        <taxon>Agaricales incertae sedis</taxon>
        <taxon>Dendrothele</taxon>
    </lineage>
</organism>
<dbReference type="AlphaFoldDB" id="A0A4S8MPX8"/>
<gene>
    <name evidence="1" type="ORF">K435DRAFT_582864</name>
</gene>
<dbReference type="Proteomes" id="UP000297245">
    <property type="component" value="Unassembled WGS sequence"/>
</dbReference>